<evidence type="ECO:0000313" key="7">
    <source>
        <dbReference type="Proteomes" id="UP000324973"/>
    </source>
</evidence>
<accession>A0A5D4XPG5</accession>
<name>A0A5D4XPG5_9GAMM</name>
<dbReference type="NCBIfam" id="TIGR00466">
    <property type="entry name" value="kdsB"/>
    <property type="match status" value="1"/>
</dbReference>
<dbReference type="GO" id="GO:0009103">
    <property type="term" value="P:lipopolysaccharide biosynthetic process"/>
    <property type="evidence" value="ECO:0007669"/>
    <property type="project" value="UniProtKB-UniRule"/>
</dbReference>
<keyword evidence="5" id="KW-0963">Cytoplasm</keyword>
<comment type="function">
    <text evidence="5">Activates KDO (a required 8-carbon sugar) for incorporation into bacterial lipopolysaccharide in Gram-negative bacteria.</text>
</comment>
<dbReference type="NCBIfam" id="NF003952">
    <property type="entry name" value="PRK05450.1-5"/>
    <property type="match status" value="1"/>
</dbReference>
<organism evidence="6 7">
    <name type="scientific">Luteimonas viscosa</name>
    <dbReference type="NCBI Taxonomy" id="1132694"/>
    <lineage>
        <taxon>Bacteria</taxon>
        <taxon>Pseudomonadati</taxon>
        <taxon>Pseudomonadota</taxon>
        <taxon>Gammaproteobacteria</taxon>
        <taxon>Lysobacterales</taxon>
        <taxon>Lysobacteraceae</taxon>
        <taxon>Luteimonas</taxon>
    </lineage>
</organism>
<dbReference type="GO" id="GO:0016020">
    <property type="term" value="C:membrane"/>
    <property type="evidence" value="ECO:0007669"/>
    <property type="project" value="UniProtKB-SubCell"/>
</dbReference>
<dbReference type="OrthoDB" id="9815559at2"/>
<comment type="caution">
    <text evidence="6">The sequence shown here is derived from an EMBL/GenBank/DDBJ whole genome shotgun (WGS) entry which is preliminary data.</text>
</comment>
<gene>
    <name evidence="5 6" type="primary">kdsB</name>
    <name evidence="6" type="ORF">FZO89_00120</name>
</gene>
<keyword evidence="4 5" id="KW-0448">Lipopolysaccharide biosynthesis</keyword>
<dbReference type="SUPFAM" id="SSF53448">
    <property type="entry name" value="Nucleotide-diphospho-sugar transferases"/>
    <property type="match status" value="1"/>
</dbReference>
<dbReference type="GO" id="GO:0008690">
    <property type="term" value="F:3-deoxy-manno-octulosonate cytidylyltransferase activity"/>
    <property type="evidence" value="ECO:0007669"/>
    <property type="project" value="UniProtKB-UniRule"/>
</dbReference>
<proteinExistence type="inferred from homology"/>
<dbReference type="InterPro" id="IPR003329">
    <property type="entry name" value="Cytidylyl_trans"/>
</dbReference>
<sequence length="296" mass="31983">MRGPRQRPLLQRRHRCAPARGLLGRALRPADDPARGECHAVNAQDFVVAIPARHDATRLPGKPLRLLGGEPLVLHVARRALAAGAREVWVAADDDRIARALEGSGVRVAMTRSSHQSGTDRLAECADIAGWNDDTIVVNLQGDEPFAPASGIRRVAALLAQGDAGMATLAEHITEPAVLFDPNTVKVVVADTGHALYFSRAPIPWHRDAFSREGDIRVPGEWLRHIGIYAYRAGFLRRFSAMPPGRLERIESLEQLRALEAGLPIAVALAPEAFPQGVDTPEDLARAEAILGGPRA</sequence>
<evidence type="ECO:0000256" key="1">
    <source>
        <dbReference type="ARBA" id="ARBA00004370"/>
    </source>
</evidence>
<dbReference type="Proteomes" id="UP000324973">
    <property type="component" value="Unassembled WGS sequence"/>
</dbReference>
<dbReference type="FunFam" id="3.90.550.10:FF:000011">
    <property type="entry name" value="3-deoxy-manno-octulosonate cytidylyltransferase"/>
    <property type="match status" value="1"/>
</dbReference>
<dbReference type="UniPathway" id="UPA00358">
    <property type="reaction ID" value="UER00476"/>
</dbReference>
<keyword evidence="3 5" id="KW-0548">Nucleotidyltransferase</keyword>
<dbReference type="InterPro" id="IPR029044">
    <property type="entry name" value="Nucleotide-diphossugar_trans"/>
</dbReference>
<comment type="similarity">
    <text evidence="5">Belongs to the KdsB family.</text>
</comment>
<dbReference type="GO" id="GO:0033468">
    <property type="term" value="P:CMP-keto-3-deoxy-D-manno-octulosonic acid biosynthetic process"/>
    <property type="evidence" value="ECO:0007669"/>
    <property type="project" value="UniProtKB-UniRule"/>
</dbReference>
<dbReference type="Gene3D" id="3.90.550.10">
    <property type="entry name" value="Spore Coat Polysaccharide Biosynthesis Protein SpsA, Chain A"/>
    <property type="match status" value="1"/>
</dbReference>
<dbReference type="InterPro" id="IPR004528">
    <property type="entry name" value="KdsB"/>
</dbReference>
<dbReference type="EMBL" id="VTFT01000001">
    <property type="protein sequence ID" value="TYT24812.1"/>
    <property type="molecule type" value="Genomic_DNA"/>
</dbReference>
<dbReference type="PANTHER" id="PTHR42866">
    <property type="entry name" value="3-DEOXY-MANNO-OCTULOSONATE CYTIDYLYLTRANSFERASE"/>
    <property type="match status" value="1"/>
</dbReference>
<evidence type="ECO:0000256" key="5">
    <source>
        <dbReference type="HAMAP-Rule" id="MF_00057"/>
    </source>
</evidence>
<dbReference type="Pfam" id="PF02348">
    <property type="entry name" value="CTP_transf_3"/>
    <property type="match status" value="1"/>
</dbReference>
<comment type="pathway">
    <text evidence="5">Nucleotide-sugar biosynthesis; CMP-3-deoxy-D-manno-octulosonate biosynthesis; CMP-3-deoxy-D-manno-octulosonate from 3-deoxy-D-manno-octulosonate and CTP: step 1/1.</text>
</comment>
<evidence type="ECO:0000256" key="4">
    <source>
        <dbReference type="ARBA" id="ARBA00022985"/>
    </source>
</evidence>
<dbReference type="AlphaFoldDB" id="A0A5D4XPG5"/>
<keyword evidence="7" id="KW-1185">Reference proteome</keyword>
<dbReference type="EC" id="2.7.7.38" evidence="5"/>
<evidence type="ECO:0000313" key="6">
    <source>
        <dbReference type="EMBL" id="TYT24812.1"/>
    </source>
</evidence>
<dbReference type="GO" id="GO:0005829">
    <property type="term" value="C:cytosol"/>
    <property type="evidence" value="ECO:0007669"/>
    <property type="project" value="TreeGrafter"/>
</dbReference>
<evidence type="ECO:0000256" key="2">
    <source>
        <dbReference type="ARBA" id="ARBA00022679"/>
    </source>
</evidence>
<keyword evidence="2 5" id="KW-0808">Transferase</keyword>
<comment type="catalytic activity">
    <reaction evidence="5">
        <text>3-deoxy-alpha-D-manno-oct-2-ulosonate + CTP = CMP-3-deoxy-beta-D-manno-octulosonate + diphosphate</text>
        <dbReference type="Rhea" id="RHEA:23448"/>
        <dbReference type="ChEBI" id="CHEBI:33019"/>
        <dbReference type="ChEBI" id="CHEBI:37563"/>
        <dbReference type="ChEBI" id="CHEBI:85986"/>
        <dbReference type="ChEBI" id="CHEBI:85987"/>
        <dbReference type="EC" id="2.7.7.38"/>
    </reaction>
</comment>
<reference evidence="6 7" key="1">
    <citation type="submission" date="2019-08" db="EMBL/GenBank/DDBJ databases">
        <title>Luteimonas viscosus sp. nov., isolated from soil of a sunflower field.</title>
        <authorList>
            <person name="Jianli Z."/>
            <person name="Ying Z."/>
        </authorList>
    </citation>
    <scope>NUCLEOTIDE SEQUENCE [LARGE SCALE GENOMIC DNA]</scope>
    <source>
        <strain evidence="6 7">XBU10</strain>
    </source>
</reference>
<protein>
    <recommendedName>
        <fullName evidence="5">3-deoxy-manno-octulosonate cytidylyltransferase</fullName>
        <ecNumber evidence="5">2.7.7.38</ecNumber>
    </recommendedName>
    <alternativeName>
        <fullName evidence="5">CMP-2-keto-3-deoxyoctulosonic acid synthase</fullName>
        <shortName evidence="5">CKS</shortName>
        <shortName evidence="5">CMP-KDO synthase</shortName>
    </alternativeName>
</protein>
<dbReference type="HAMAP" id="MF_00057">
    <property type="entry name" value="KdsB"/>
    <property type="match status" value="1"/>
</dbReference>
<evidence type="ECO:0000256" key="3">
    <source>
        <dbReference type="ARBA" id="ARBA00022695"/>
    </source>
</evidence>
<dbReference type="CDD" id="cd02517">
    <property type="entry name" value="CMP-KDO-Synthetase"/>
    <property type="match status" value="1"/>
</dbReference>
<dbReference type="PANTHER" id="PTHR42866:SF2">
    <property type="entry name" value="3-DEOXY-MANNO-OCTULOSONATE CYTIDYLYLTRANSFERASE, MITOCHONDRIAL"/>
    <property type="match status" value="1"/>
</dbReference>
<comment type="subcellular location">
    <subcellularLocation>
        <location evidence="5">Cytoplasm</location>
    </subcellularLocation>
    <subcellularLocation>
        <location evidence="1">Membrane</location>
    </subcellularLocation>
</comment>